<keyword evidence="1" id="KW-0732">Signal</keyword>
<evidence type="ECO:0000256" key="1">
    <source>
        <dbReference type="ARBA" id="ARBA00022729"/>
    </source>
</evidence>
<reference evidence="3 4" key="1">
    <citation type="submission" date="2010-03" db="EMBL/GenBank/DDBJ databases">
        <authorList>
            <person name="Glass J.I."/>
            <person name="Benders G.A."/>
            <person name="Durkin A.S."/>
            <person name="Farmerie W.G."/>
            <person name="Hlavinka K."/>
            <person name="Hostetler J."/>
            <person name="Jackson J."/>
            <person name="May M.A."/>
            <person name="Miller R.H."/>
            <person name="Paralanov V."/>
            <person name="Radune D."/>
            <person name="Szczypinski B."/>
            <person name="Brown D.R."/>
        </authorList>
    </citation>
    <scope>NUCLEOTIDE SEQUENCE [LARGE SCALE GENOMIC DNA]</scope>
    <source>
        <strain evidence="3 4">A21JP2</strain>
    </source>
</reference>
<dbReference type="InterPro" id="IPR050811">
    <property type="entry name" value="Phosphate_ABC_transporter"/>
</dbReference>
<proteinExistence type="predicted"/>
<dbReference type="InterPro" id="IPR024370">
    <property type="entry name" value="PBP_domain"/>
</dbReference>
<dbReference type="Gene3D" id="3.40.190.10">
    <property type="entry name" value="Periplasmic binding protein-like II"/>
    <property type="match status" value="2"/>
</dbReference>
<dbReference type="EMBL" id="ADNC01000004">
    <property type="protein sequence ID" value="EFF41784.1"/>
    <property type="molecule type" value="Genomic_DNA"/>
</dbReference>
<comment type="caution">
    <text evidence="3">The sequence shown here is derived from an EMBL/GenBank/DDBJ whole genome shotgun (WGS) entry which is preliminary data.</text>
</comment>
<dbReference type="AlphaFoldDB" id="D4XV40"/>
<dbReference type="Proteomes" id="UP000004757">
    <property type="component" value="Unassembled WGS sequence"/>
</dbReference>
<dbReference type="Pfam" id="PF12849">
    <property type="entry name" value="PBP_like_2"/>
    <property type="match status" value="1"/>
</dbReference>
<evidence type="ECO:0000313" key="3">
    <source>
        <dbReference type="EMBL" id="EFF41784.1"/>
    </source>
</evidence>
<organism evidence="3 4">
    <name type="scientific">Mycoplasmopsis alligatoris A21JP2</name>
    <dbReference type="NCBI Taxonomy" id="747682"/>
    <lineage>
        <taxon>Bacteria</taxon>
        <taxon>Bacillati</taxon>
        <taxon>Mycoplasmatota</taxon>
        <taxon>Mycoplasmoidales</taxon>
        <taxon>Metamycoplasmataceae</taxon>
        <taxon>Mycoplasmopsis</taxon>
    </lineage>
</organism>
<dbReference type="PANTHER" id="PTHR30570:SF1">
    <property type="entry name" value="PHOSPHATE-BINDING PROTEIN PSTS"/>
    <property type="match status" value="1"/>
</dbReference>
<evidence type="ECO:0000259" key="2">
    <source>
        <dbReference type="Pfam" id="PF12849"/>
    </source>
</evidence>
<dbReference type="eggNOG" id="COG0226">
    <property type="taxonomic scope" value="Bacteria"/>
</dbReference>
<name>D4XV40_9BACT</name>
<dbReference type="PANTHER" id="PTHR30570">
    <property type="entry name" value="PERIPLASMIC PHOSPHATE BINDING COMPONENT OF PHOSPHATE ABC TRANSPORTER"/>
    <property type="match status" value="1"/>
</dbReference>
<accession>D4XV40</accession>
<dbReference type="STRING" id="747682.MALL_0800"/>
<gene>
    <name evidence="3" type="ORF">MALL_0800</name>
</gene>
<feature type="domain" description="PBP" evidence="2">
    <location>
        <begin position="14"/>
        <end position="287"/>
    </location>
</feature>
<keyword evidence="4" id="KW-1185">Reference proteome</keyword>
<evidence type="ECO:0000313" key="4">
    <source>
        <dbReference type="Proteomes" id="UP000004757"/>
    </source>
</evidence>
<sequence length="349" mass="38899">MALFSTTWINIKVVSAAGSSGVQPFFSSLSNIYSKTNKLEIGVVAGGSGHGINAVANGKINIGMSSKSPKHTVETSKDLMKNWKEKQLKTVTIGNEGIAIVAKLPKDTKFTVSKENIGNLYKAFAGHEKVYLSEFNAQKKYSEIHLKPFARDGAANTSGTAEAFYLSSGFKGIKNDDLTNQTLLGKKNYGIHTKTTSESNSEAYGIFNKDGQAEGSIIYLSLGFVLSNKERIEKDGFSVFYYQNDKDTIEATFDNVKNKTYAWYRPFNLILSTNESQSTKELIEWVLFNQDSEIEKIYQDFGIVKLDKDALSSMYKPNTLKEDFNLDDLKANLNNFWIDDISLKKYGVE</sequence>
<protein>
    <submittedName>
        <fullName evidence="3">Phosphate ABC transporter, substrate-binding family protein</fullName>
    </submittedName>
</protein>
<dbReference type="SUPFAM" id="SSF53850">
    <property type="entry name" value="Periplasmic binding protein-like II"/>
    <property type="match status" value="1"/>
</dbReference>